<accession>A0A1E7F513</accession>
<reference evidence="1 2" key="1">
    <citation type="submission" date="2016-09" db="EMBL/GenBank/DDBJ databases">
        <title>Extensive genetic diversity and differential bi-allelic expression allows diatom success in the polar Southern Ocean.</title>
        <authorList>
            <consortium name="DOE Joint Genome Institute"/>
            <person name="Mock T."/>
            <person name="Otillar R.P."/>
            <person name="Strauss J."/>
            <person name="Dupont C."/>
            <person name="Frickenhaus S."/>
            <person name="Maumus F."/>
            <person name="Mcmullan M."/>
            <person name="Sanges R."/>
            <person name="Schmutz J."/>
            <person name="Toseland A."/>
            <person name="Valas R."/>
            <person name="Veluchamy A."/>
            <person name="Ward B.J."/>
            <person name="Allen A."/>
            <person name="Barry K."/>
            <person name="Falciatore A."/>
            <person name="Ferrante M."/>
            <person name="Fortunato A.E."/>
            <person name="Gloeckner G."/>
            <person name="Gruber A."/>
            <person name="Hipkin R."/>
            <person name="Janech M."/>
            <person name="Kroth P."/>
            <person name="Leese F."/>
            <person name="Lindquist E."/>
            <person name="Lyon B.R."/>
            <person name="Martin J."/>
            <person name="Mayer C."/>
            <person name="Parker M."/>
            <person name="Quesneville H."/>
            <person name="Raymond J."/>
            <person name="Uhlig C."/>
            <person name="Valentin K.U."/>
            <person name="Worden A.Z."/>
            <person name="Armbrust E.V."/>
            <person name="Bowler C."/>
            <person name="Green B."/>
            <person name="Moulton V."/>
            <person name="Van Oosterhout C."/>
            <person name="Grigoriev I."/>
        </authorList>
    </citation>
    <scope>NUCLEOTIDE SEQUENCE [LARGE SCALE GENOMIC DNA]</scope>
    <source>
        <strain evidence="1 2">CCMP1102</strain>
    </source>
</reference>
<dbReference type="Proteomes" id="UP000095751">
    <property type="component" value="Unassembled WGS sequence"/>
</dbReference>
<dbReference type="EMBL" id="KV784361">
    <property type="protein sequence ID" value="OEU13272.1"/>
    <property type="molecule type" value="Genomic_DNA"/>
</dbReference>
<proteinExistence type="predicted"/>
<dbReference type="OrthoDB" id="38401at2759"/>
<dbReference type="PANTHER" id="PTHR36362">
    <property type="entry name" value="DNA-DIRECTED RNA POLYMERASE SUBUNIT BETA"/>
    <property type="match status" value="1"/>
</dbReference>
<sequence length="364" mass="41090">MESHPFLTAVSKIDQGTQTGAQYVSSSLAPPSLVAGPKRKTWDNWPAIAYEKVGVPLVTKGKSFYHNAHDLYFQKDANGKTLMDEFLEVYKNRPDPVNMCGIRINHAMALFLAVKQIQPTLVVESGVNAGVSTYFIRAASPITKIFAIDPLEVPICNQGDRWIDSSRLTTNYTGKKFVDLMDLDWKGMVAKGEIDPDSTLVFIDDHLHAFKRIAGVMKFGVRHIVVEDNYKYGEGATMDDKRSTPKQMFLGKEWKKEGDWLFNNIVAYAEFPPIVPPIMAQANTDERKRAGGFMVAVDDNTDIVSPMLRPDLREEDMKLYKHIAATLGIDPSLKDKMSYMQFMNYNQICHLELLPMPPTLLYEK</sequence>
<evidence type="ECO:0000313" key="2">
    <source>
        <dbReference type="Proteomes" id="UP000095751"/>
    </source>
</evidence>
<organism evidence="1 2">
    <name type="scientific">Fragilariopsis cylindrus CCMP1102</name>
    <dbReference type="NCBI Taxonomy" id="635003"/>
    <lineage>
        <taxon>Eukaryota</taxon>
        <taxon>Sar</taxon>
        <taxon>Stramenopiles</taxon>
        <taxon>Ochrophyta</taxon>
        <taxon>Bacillariophyta</taxon>
        <taxon>Bacillariophyceae</taxon>
        <taxon>Bacillariophycidae</taxon>
        <taxon>Bacillariales</taxon>
        <taxon>Bacillariaceae</taxon>
        <taxon>Fragilariopsis</taxon>
    </lineage>
</organism>
<evidence type="ECO:0000313" key="1">
    <source>
        <dbReference type="EMBL" id="OEU13272.1"/>
    </source>
</evidence>
<keyword evidence="2" id="KW-1185">Reference proteome</keyword>
<gene>
    <name evidence="1" type="ORF">FRACYDRAFT_241609</name>
</gene>
<dbReference type="AlphaFoldDB" id="A0A1E7F513"/>
<dbReference type="PANTHER" id="PTHR36362:SF1">
    <property type="entry name" value="DNA-DIRECTED RNA POLYMERASE SUBUNIT BETA"/>
    <property type="match status" value="1"/>
</dbReference>
<dbReference type="KEGG" id="fcy:FRACYDRAFT_241609"/>
<dbReference type="InParanoid" id="A0A1E7F513"/>
<name>A0A1E7F513_9STRA</name>
<protein>
    <submittedName>
        <fullName evidence="1">Uncharacterized protein</fullName>
    </submittedName>
</protein>